<dbReference type="EMBL" id="AGWK01000052">
    <property type="protein sequence ID" value="EHO66932.1"/>
    <property type="molecule type" value="Genomic_DNA"/>
</dbReference>
<protein>
    <recommendedName>
        <fullName evidence="4 12">tRNA uridine 5-carboxymethylaminomethyl modification enzyme MnmG</fullName>
    </recommendedName>
    <alternativeName>
        <fullName evidence="11 12">Glucose-inhibited division protein A</fullName>
    </alternativeName>
</protein>
<dbReference type="Pfam" id="PF13932">
    <property type="entry name" value="SAM_GIDA_C"/>
    <property type="match status" value="1"/>
</dbReference>
<feature type="binding site" evidence="12">
    <location>
        <begin position="278"/>
        <end position="292"/>
    </location>
    <ligand>
        <name>NAD(+)</name>
        <dbReference type="ChEBI" id="CHEBI:57540"/>
    </ligand>
</feature>
<dbReference type="GO" id="GO:0050660">
    <property type="term" value="F:flavin adenine dinucleotide binding"/>
    <property type="evidence" value="ECO:0007669"/>
    <property type="project" value="UniProtKB-UniRule"/>
</dbReference>
<evidence type="ECO:0000256" key="11">
    <source>
        <dbReference type="ARBA" id="ARBA00031800"/>
    </source>
</evidence>
<evidence type="ECO:0000256" key="10">
    <source>
        <dbReference type="ARBA" id="ARBA00025948"/>
    </source>
</evidence>
<evidence type="ECO:0000313" key="14">
    <source>
        <dbReference type="EMBL" id="EHO66932.1"/>
    </source>
</evidence>
<reference evidence="14 15" key="1">
    <citation type="submission" date="2011-12" db="EMBL/GenBank/DDBJ databases">
        <title>The Genome Sequence of Prevotella micans F0438.</title>
        <authorList>
            <consortium name="The Broad Institute Genome Sequencing Platform"/>
            <person name="Earl A."/>
            <person name="Ward D."/>
            <person name="Feldgarden M."/>
            <person name="Gevers D."/>
            <person name="Izard J."/>
            <person name="Baranova O.V."/>
            <person name="Blanton J.M."/>
            <person name="Wade W.G."/>
            <person name="Dewhirst F.E."/>
            <person name="Young S.K."/>
            <person name="Zeng Q."/>
            <person name="Gargeya S."/>
            <person name="Fitzgerald M."/>
            <person name="Haas B."/>
            <person name="Abouelleil A."/>
            <person name="Alvarado L."/>
            <person name="Arachchi H.M."/>
            <person name="Berlin A."/>
            <person name="Chapman S.B."/>
            <person name="Gearin G."/>
            <person name="Goldberg J."/>
            <person name="Griggs A."/>
            <person name="Gujja S."/>
            <person name="Hansen M."/>
            <person name="Heiman D."/>
            <person name="Howarth C."/>
            <person name="Larimer J."/>
            <person name="Lui A."/>
            <person name="MacDonald P.J.P."/>
            <person name="McCowen C."/>
            <person name="Montmayeur A."/>
            <person name="Murphy C."/>
            <person name="Neiman D."/>
            <person name="Pearson M."/>
            <person name="Priest M."/>
            <person name="Roberts A."/>
            <person name="Saif S."/>
            <person name="Shea T."/>
            <person name="Sisk P."/>
            <person name="Stolte C."/>
            <person name="Sykes S."/>
            <person name="Wortman J."/>
            <person name="Nusbaum C."/>
            <person name="Birren B."/>
        </authorList>
    </citation>
    <scope>NUCLEOTIDE SEQUENCE [LARGE SCALE GENOMIC DNA]</scope>
    <source>
        <strain evidence="14 15">F0438</strain>
    </source>
</reference>
<feature type="domain" description="tRNA uridine 5-carboxymethylaminomethyl modification enzyme C-terminal subdomain" evidence="13">
    <location>
        <begin position="556"/>
        <end position="627"/>
    </location>
</feature>
<keyword evidence="5 12" id="KW-0963">Cytoplasm</keyword>
<gene>
    <name evidence="12" type="primary">mnmG</name>
    <name evidence="12" type="synonym">gidA</name>
    <name evidence="14" type="ORF">HMPREF9140_01877</name>
</gene>
<keyword evidence="7 12" id="KW-0819">tRNA processing</keyword>
<dbReference type="HOGENOM" id="CLU_007831_2_2_10"/>
<dbReference type="GO" id="GO:0005829">
    <property type="term" value="C:cytosol"/>
    <property type="evidence" value="ECO:0007669"/>
    <property type="project" value="TreeGrafter"/>
</dbReference>
<dbReference type="eggNOG" id="COG0445">
    <property type="taxonomic scope" value="Bacteria"/>
</dbReference>
<dbReference type="FunFam" id="3.50.50.60:FF:000010">
    <property type="entry name" value="tRNA uridine 5-carboxymethylaminomethyl modification enzyme MnmG"/>
    <property type="match status" value="1"/>
</dbReference>
<evidence type="ECO:0000256" key="7">
    <source>
        <dbReference type="ARBA" id="ARBA00022694"/>
    </source>
</evidence>
<comment type="similarity">
    <text evidence="3 12">Belongs to the MnmG family.</text>
</comment>
<dbReference type="HAMAP" id="MF_00129">
    <property type="entry name" value="MnmG_GidA"/>
    <property type="match status" value="1"/>
</dbReference>
<dbReference type="FunFam" id="1.10.150.570:FF:000001">
    <property type="entry name" value="tRNA uridine 5-carboxymethylaminomethyl modification enzyme MnmG"/>
    <property type="match status" value="1"/>
</dbReference>
<evidence type="ECO:0000256" key="6">
    <source>
        <dbReference type="ARBA" id="ARBA00022630"/>
    </source>
</evidence>
<dbReference type="InterPro" id="IPR036188">
    <property type="entry name" value="FAD/NAD-bd_sf"/>
</dbReference>
<dbReference type="NCBIfam" id="TIGR00136">
    <property type="entry name" value="mnmG_gidA"/>
    <property type="match status" value="1"/>
</dbReference>
<dbReference type="PANTHER" id="PTHR11806:SF0">
    <property type="entry name" value="PROTEIN MTO1 HOMOLOG, MITOCHONDRIAL"/>
    <property type="match status" value="1"/>
</dbReference>
<feature type="binding site" evidence="12">
    <location>
        <begin position="19"/>
        <end position="24"/>
    </location>
    <ligand>
        <name>FAD</name>
        <dbReference type="ChEBI" id="CHEBI:57692"/>
    </ligand>
</feature>
<evidence type="ECO:0000256" key="5">
    <source>
        <dbReference type="ARBA" id="ARBA00022490"/>
    </source>
</evidence>
<dbReference type="InterPro" id="IPR020595">
    <property type="entry name" value="MnmG-rel_CS"/>
</dbReference>
<dbReference type="InterPro" id="IPR044920">
    <property type="entry name" value="MnmG_C_subdom_sf"/>
</dbReference>
<dbReference type="InterPro" id="IPR047001">
    <property type="entry name" value="MnmG_C_subdom"/>
</dbReference>
<evidence type="ECO:0000256" key="4">
    <source>
        <dbReference type="ARBA" id="ARBA00020461"/>
    </source>
</evidence>
<dbReference type="SMART" id="SM01228">
    <property type="entry name" value="GIDA_assoc_3"/>
    <property type="match status" value="1"/>
</dbReference>
<dbReference type="AlphaFoldDB" id="H1Q4N9"/>
<dbReference type="PROSITE" id="PS01280">
    <property type="entry name" value="GIDA_1"/>
    <property type="match status" value="1"/>
</dbReference>
<sequence>MLANIELNMNFRYDVIVIGGGHAGCEAAAAAANMGAKTCLITMDMGKIGQMSCNPAIGGIAKGQIVREIDALGGQMGLITDATTIQFRMLNRSKGPAVWSPRAQCDREKYIQEWRKTLDRIENLDIFQDQANELLVEEKRVLGIKTIWGIEFYAKSVILTTGTFLNGLMHIGRNQIEGGRHSEPAVHSLTESITRHGIIAARMKTGTPVRIDKRSVHFEDLEPQLGEVNYYRFSFLNSKRNLSKLPCWLCNTNPSVHKILRNSICESPLLNGQINSIGPRYCPSIETKITTFEKRESHPLFLEPEGVDTNEMYLNGFSSSMPWEIQLEALHQIPALRDAKIYRPGYAIEYDYFDPIQLKHSLESKIIEGLFLAGQINGTTGYEEAAGQGLVAGINAALFCCNSEPFVMHRDESYIGVLIDDLTTKGVDEPYRMFTSRAEYRTLLRQDNADTRLTSKGYNLGIVKSGRFEKWEQKEKNIKKIISYCNNTTIKESDISGWLSYLGYSVVNRTLKIRDLISRPNIEIKELSKRIPSLSEIFVALDGLDEEIIEAAEIRIKYKGYIEREQKFAEKMRRLENIRIKGKFDYSTIKDISIESRQKLEKIQPETIAQANRIPGVSKSDISVLLTLMKR</sequence>
<dbReference type="PANTHER" id="PTHR11806">
    <property type="entry name" value="GLUCOSE INHIBITED DIVISION PROTEIN A"/>
    <property type="match status" value="1"/>
</dbReference>
<dbReference type="SUPFAM" id="SSF51905">
    <property type="entry name" value="FAD/NAD(P)-binding domain"/>
    <property type="match status" value="1"/>
</dbReference>
<evidence type="ECO:0000256" key="8">
    <source>
        <dbReference type="ARBA" id="ARBA00022827"/>
    </source>
</evidence>
<dbReference type="PROSITE" id="PS01281">
    <property type="entry name" value="GIDA_2"/>
    <property type="match status" value="1"/>
</dbReference>
<comment type="caution">
    <text evidence="12">Lacks conserved residue(s) required for the propagation of feature annotation.</text>
</comment>
<comment type="subcellular location">
    <subcellularLocation>
        <location evidence="12">Cytoplasm</location>
    </subcellularLocation>
</comment>
<comment type="cofactor">
    <cofactor evidence="1 12">
        <name>FAD</name>
        <dbReference type="ChEBI" id="CHEBI:57692"/>
    </cofactor>
</comment>
<dbReference type="Pfam" id="PF01134">
    <property type="entry name" value="GIDA"/>
    <property type="match status" value="1"/>
</dbReference>
<keyword evidence="9 12" id="KW-0520">NAD</keyword>
<dbReference type="Proteomes" id="UP000016023">
    <property type="component" value="Unassembled WGS sequence"/>
</dbReference>
<evidence type="ECO:0000313" key="15">
    <source>
        <dbReference type="Proteomes" id="UP000016023"/>
    </source>
</evidence>
<evidence type="ECO:0000256" key="2">
    <source>
        <dbReference type="ARBA" id="ARBA00003717"/>
    </source>
</evidence>
<organism evidence="14 15">
    <name type="scientific">Prevotella micans F0438</name>
    <dbReference type="NCBI Taxonomy" id="883158"/>
    <lineage>
        <taxon>Bacteria</taxon>
        <taxon>Pseudomonadati</taxon>
        <taxon>Bacteroidota</taxon>
        <taxon>Bacteroidia</taxon>
        <taxon>Bacteroidales</taxon>
        <taxon>Prevotellaceae</taxon>
        <taxon>Prevotella</taxon>
    </lineage>
</organism>
<evidence type="ECO:0000256" key="1">
    <source>
        <dbReference type="ARBA" id="ARBA00001974"/>
    </source>
</evidence>
<keyword evidence="8 12" id="KW-0274">FAD</keyword>
<dbReference type="GO" id="GO:0030488">
    <property type="term" value="P:tRNA methylation"/>
    <property type="evidence" value="ECO:0007669"/>
    <property type="project" value="TreeGrafter"/>
</dbReference>
<dbReference type="InterPro" id="IPR002218">
    <property type="entry name" value="MnmG-rel"/>
</dbReference>
<name>H1Q4N9_9BACT</name>
<evidence type="ECO:0000256" key="9">
    <source>
        <dbReference type="ARBA" id="ARBA00023027"/>
    </source>
</evidence>
<dbReference type="Gene3D" id="3.50.50.60">
    <property type="entry name" value="FAD/NAD(P)-binding domain"/>
    <property type="match status" value="2"/>
</dbReference>
<accession>H1Q4N9</accession>
<dbReference type="STRING" id="883158.HMPREF9140_01877"/>
<comment type="caution">
    <text evidence="14">The sequence shown here is derived from an EMBL/GenBank/DDBJ whole genome shotgun (WGS) entry which is preliminary data.</text>
</comment>
<dbReference type="PATRIC" id="fig|883158.3.peg.1883"/>
<evidence type="ECO:0000256" key="3">
    <source>
        <dbReference type="ARBA" id="ARBA00007653"/>
    </source>
</evidence>
<dbReference type="InterPro" id="IPR004416">
    <property type="entry name" value="MnmG"/>
</dbReference>
<dbReference type="InterPro" id="IPR040131">
    <property type="entry name" value="MnmG_N"/>
</dbReference>
<dbReference type="FunFam" id="3.50.50.60:FF:000002">
    <property type="entry name" value="tRNA uridine 5-carboxymethylaminomethyl modification enzyme MnmG"/>
    <property type="match status" value="1"/>
</dbReference>
<proteinExistence type="inferred from homology"/>
<dbReference type="InterPro" id="IPR049312">
    <property type="entry name" value="GIDA_C_N"/>
</dbReference>
<dbReference type="Gene3D" id="1.10.10.1800">
    <property type="entry name" value="tRNA uridine 5-carboxymethylaminomethyl modification enzyme MnmG/GidA"/>
    <property type="match status" value="1"/>
</dbReference>
<dbReference type="InterPro" id="IPR026904">
    <property type="entry name" value="MnmG_C"/>
</dbReference>
<keyword evidence="6 12" id="KW-0285">Flavoprotein</keyword>
<comment type="function">
    <text evidence="2 12">NAD-binding protein involved in the addition of a carboxymethylaminomethyl (cmnm) group at the wobble position (U34) of certain tRNAs, forming tRNA-cmnm(5)s(2)U34.</text>
</comment>
<evidence type="ECO:0000256" key="12">
    <source>
        <dbReference type="HAMAP-Rule" id="MF_00129"/>
    </source>
</evidence>
<keyword evidence="15" id="KW-1185">Reference proteome</keyword>
<dbReference type="Gene3D" id="1.10.150.570">
    <property type="entry name" value="GidA associated domain, C-terminal subdomain"/>
    <property type="match status" value="1"/>
</dbReference>
<comment type="subunit">
    <text evidence="10 12">Homodimer. Heterotetramer of two MnmE and two MnmG subunits.</text>
</comment>
<dbReference type="Pfam" id="PF21680">
    <property type="entry name" value="GIDA_C_1st"/>
    <property type="match status" value="1"/>
</dbReference>
<evidence type="ECO:0000259" key="13">
    <source>
        <dbReference type="SMART" id="SM01228"/>
    </source>
</evidence>
<dbReference type="GO" id="GO:0002098">
    <property type="term" value="P:tRNA wobble uridine modification"/>
    <property type="evidence" value="ECO:0007669"/>
    <property type="project" value="InterPro"/>
</dbReference>